<dbReference type="GO" id="GO:0031992">
    <property type="term" value="F:energy transducer activity"/>
    <property type="evidence" value="ECO:0007669"/>
    <property type="project" value="TreeGrafter"/>
</dbReference>
<dbReference type="RefSeq" id="WP_162444530.1">
    <property type="nucleotide sequence ID" value="NZ_CP048222.1"/>
</dbReference>
<name>A0A6C0GKM1_9BACT</name>
<proteinExistence type="predicted"/>
<evidence type="ECO:0000313" key="3">
    <source>
        <dbReference type="Proteomes" id="UP000480178"/>
    </source>
</evidence>
<feature type="domain" description="TonB C-terminal" evidence="1">
    <location>
        <begin position="79"/>
        <end position="144"/>
    </location>
</feature>
<dbReference type="KEGG" id="rhoz:GXP67_18665"/>
<dbReference type="Pfam" id="PF03544">
    <property type="entry name" value="TonB_C"/>
    <property type="match status" value="1"/>
</dbReference>
<protein>
    <recommendedName>
        <fullName evidence="1">TonB C-terminal domain-containing protein</fullName>
    </recommendedName>
</protein>
<dbReference type="PANTHER" id="PTHR33446:SF2">
    <property type="entry name" value="PROTEIN TONB"/>
    <property type="match status" value="1"/>
</dbReference>
<dbReference type="SUPFAM" id="SSF74653">
    <property type="entry name" value="TolA/TonB C-terminal domain"/>
    <property type="match status" value="1"/>
</dbReference>
<sequence length="144" mass="16486">MNQSSCKYQISILLISMLVSIASELYSQDFHNIDQRDTTIYLSVDSYPKLITLEREYEISNLSAFVNQHLKWPRTSLDCEGRVFISFIVEKNGSLSNKKFAKRLCEGFDEKAMDVIDLMNTWQPGIINGAPVRTLVTIPIKFSL</sequence>
<organism evidence="2 3">
    <name type="scientific">Rhodocytophaga rosea</name>
    <dbReference type="NCBI Taxonomy" id="2704465"/>
    <lineage>
        <taxon>Bacteria</taxon>
        <taxon>Pseudomonadati</taxon>
        <taxon>Bacteroidota</taxon>
        <taxon>Cytophagia</taxon>
        <taxon>Cytophagales</taxon>
        <taxon>Rhodocytophagaceae</taxon>
        <taxon>Rhodocytophaga</taxon>
    </lineage>
</organism>
<keyword evidence="3" id="KW-1185">Reference proteome</keyword>
<gene>
    <name evidence="2" type="ORF">GXP67_18665</name>
</gene>
<accession>A0A6C0GKM1</accession>
<dbReference type="GO" id="GO:0098797">
    <property type="term" value="C:plasma membrane protein complex"/>
    <property type="evidence" value="ECO:0007669"/>
    <property type="project" value="TreeGrafter"/>
</dbReference>
<evidence type="ECO:0000259" key="1">
    <source>
        <dbReference type="Pfam" id="PF03544"/>
    </source>
</evidence>
<reference evidence="2 3" key="1">
    <citation type="submission" date="2020-01" db="EMBL/GenBank/DDBJ databases">
        <authorList>
            <person name="Kim M.K."/>
        </authorList>
    </citation>
    <scope>NUCLEOTIDE SEQUENCE [LARGE SCALE GENOMIC DNA]</scope>
    <source>
        <strain evidence="2 3">172606-1</strain>
    </source>
</reference>
<dbReference type="EMBL" id="CP048222">
    <property type="protein sequence ID" value="QHT68519.1"/>
    <property type="molecule type" value="Genomic_DNA"/>
</dbReference>
<dbReference type="InterPro" id="IPR051045">
    <property type="entry name" value="TonB-dependent_transducer"/>
</dbReference>
<dbReference type="GO" id="GO:0055085">
    <property type="term" value="P:transmembrane transport"/>
    <property type="evidence" value="ECO:0007669"/>
    <property type="project" value="InterPro"/>
</dbReference>
<dbReference type="Proteomes" id="UP000480178">
    <property type="component" value="Chromosome"/>
</dbReference>
<dbReference type="Gene3D" id="3.30.1150.10">
    <property type="match status" value="1"/>
</dbReference>
<dbReference type="InterPro" id="IPR037682">
    <property type="entry name" value="TonB_C"/>
</dbReference>
<dbReference type="PANTHER" id="PTHR33446">
    <property type="entry name" value="PROTEIN TONB-RELATED"/>
    <property type="match status" value="1"/>
</dbReference>
<dbReference type="AlphaFoldDB" id="A0A6C0GKM1"/>
<evidence type="ECO:0000313" key="2">
    <source>
        <dbReference type="EMBL" id="QHT68519.1"/>
    </source>
</evidence>